<keyword evidence="6" id="KW-1185">Reference proteome</keyword>
<gene>
    <name evidence="5" type="ORF">Zmor_016976</name>
</gene>
<dbReference type="InterPro" id="IPR010562">
    <property type="entry name" value="Haemolymph_juvenile_hormone-bd"/>
</dbReference>
<evidence type="ECO:0000313" key="5">
    <source>
        <dbReference type="EMBL" id="KAJ3650901.1"/>
    </source>
</evidence>
<keyword evidence="1 4" id="KW-0732">Signal</keyword>
<dbReference type="InterPro" id="IPR038606">
    <property type="entry name" value="To_sf"/>
</dbReference>
<accession>A0AA38MC92</accession>
<dbReference type="GO" id="GO:0005615">
    <property type="term" value="C:extracellular space"/>
    <property type="evidence" value="ECO:0007669"/>
    <property type="project" value="TreeGrafter"/>
</dbReference>
<dbReference type="PANTHER" id="PTHR11008">
    <property type="entry name" value="PROTEIN TAKEOUT-LIKE PROTEIN"/>
    <property type="match status" value="1"/>
</dbReference>
<evidence type="ECO:0000256" key="3">
    <source>
        <dbReference type="ARBA" id="ARBA00060902"/>
    </source>
</evidence>
<reference evidence="5" key="1">
    <citation type="journal article" date="2023" name="G3 (Bethesda)">
        <title>Whole genome assemblies of Zophobas morio and Tenebrio molitor.</title>
        <authorList>
            <person name="Kaur S."/>
            <person name="Stinson S.A."/>
            <person name="diCenzo G.C."/>
        </authorList>
    </citation>
    <scope>NUCLEOTIDE SEQUENCE</scope>
    <source>
        <strain evidence="5">QUZm001</strain>
    </source>
</reference>
<evidence type="ECO:0000313" key="6">
    <source>
        <dbReference type="Proteomes" id="UP001168821"/>
    </source>
</evidence>
<organism evidence="5 6">
    <name type="scientific">Zophobas morio</name>
    <dbReference type="NCBI Taxonomy" id="2755281"/>
    <lineage>
        <taxon>Eukaryota</taxon>
        <taxon>Metazoa</taxon>
        <taxon>Ecdysozoa</taxon>
        <taxon>Arthropoda</taxon>
        <taxon>Hexapoda</taxon>
        <taxon>Insecta</taxon>
        <taxon>Pterygota</taxon>
        <taxon>Neoptera</taxon>
        <taxon>Endopterygota</taxon>
        <taxon>Coleoptera</taxon>
        <taxon>Polyphaga</taxon>
        <taxon>Cucujiformia</taxon>
        <taxon>Tenebrionidae</taxon>
        <taxon>Zophobas</taxon>
    </lineage>
</organism>
<keyword evidence="2" id="KW-0090">Biological rhythms</keyword>
<dbReference type="PANTHER" id="PTHR11008:SF32">
    <property type="entry name" value="CIRCADIAN CLOCK-CONTROLLED PROTEIN DAYWAKE-RELATED"/>
    <property type="match status" value="1"/>
</dbReference>
<name>A0AA38MC92_9CUCU</name>
<feature type="chain" id="PRO_5041263842" evidence="4">
    <location>
        <begin position="19"/>
        <end position="243"/>
    </location>
</feature>
<dbReference type="Proteomes" id="UP001168821">
    <property type="component" value="Unassembled WGS sequence"/>
</dbReference>
<dbReference type="EMBL" id="JALNTZ010000005">
    <property type="protein sequence ID" value="KAJ3650901.1"/>
    <property type="molecule type" value="Genomic_DNA"/>
</dbReference>
<dbReference type="FunFam" id="3.15.10.30:FF:000001">
    <property type="entry name" value="Takeout-like protein 1"/>
    <property type="match status" value="1"/>
</dbReference>
<proteinExistence type="inferred from homology"/>
<feature type="signal peptide" evidence="4">
    <location>
        <begin position="1"/>
        <end position="18"/>
    </location>
</feature>
<dbReference type="AlphaFoldDB" id="A0AA38MC92"/>
<dbReference type="SMART" id="SM00700">
    <property type="entry name" value="JHBP"/>
    <property type="match status" value="1"/>
</dbReference>
<evidence type="ECO:0000256" key="1">
    <source>
        <dbReference type="ARBA" id="ARBA00022729"/>
    </source>
</evidence>
<evidence type="ECO:0000256" key="2">
    <source>
        <dbReference type="ARBA" id="ARBA00023108"/>
    </source>
</evidence>
<protein>
    <submittedName>
        <fullName evidence="5">Uncharacterized protein</fullName>
    </submittedName>
</protein>
<dbReference type="Gene3D" id="3.15.10.30">
    <property type="entry name" value="Haemolymph juvenile hormone binding protein"/>
    <property type="match status" value="1"/>
</dbReference>
<comment type="similarity">
    <text evidence="3">Belongs to the TO family.</text>
</comment>
<sequence length="243" mass="27065">MTVLTCILAATVIITCSATIPPNFKRCQRTNPQFQTCLLEAAQHGVQQLTKPYQELDLPNLEPLEVAALTVSGGSTVSAGQNFSSCSVHGLTGIKLDKFRLDLKTKILEASGTIKRMKFSCRYELDGRTFGVPVQSQGNSTIAFDAFKANFFALFDEVLRAGKTYYQTAYSEMTSSVDKVDFQFDHNFEGGKVLENVVKRILNENWREISGEIQADYNGVIRQTLTKIIDRILNKVSIEELFG</sequence>
<evidence type="ECO:0000256" key="4">
    <source>
        <dbReference type="SAM" id="SignalP"/>
    </source>
</evidence>
<dbReference type="GO" id="GO:0007623">
    <property type="term" value="P:circadian rhythm"/>
    <property type="evidence" value="ECO:0007669"/>
    <property type="project" value="UniProtKB-ARBA"/>
</dbReference>
<dbReference type="Pfam" id="PF06585">
    <property type="entry name" value="JHBP"/>
    <property type="match status" value="1"/>
</dbReference>
<comment type="caution">
    <text evidence="5">The sequence shown here is derived from an EMBL/GenBank/DDBJ whole genome shotgun (WGS) entry which is preliminary data.</text>
</comment>